<reference evidence="1 2" key="1">
    <citation type="submission" date="2023-07" db="EMBL/GenBank/DDBJ databases">
        <title>Comparative genomics of wheat-associated soil bacteria to identify genetic determinants of phenazine resistance.</title>
        <authorList>
            <person name="Mouncey N."/>
        </authorList>
    </citation>
    <scope>NUCLEOTIDE SEQUENCE [LARGE SCALE GENOMIC DNA]</scope>
    <source>
        <strain evidence="1 2">V2I4</strain>
    </source>
</reference>
<sequence>MPRPWRTSCEASTEPHWPVLRNHHRTAQRGLVTPDAPEYTPRSIYILEPHADLVTVENGYIPIEAIAKRVYGKPYSSLRGCQRDDEHIGNDSVKLYELTSDEDYLQALGDLDDAEIYLSWDSRTGESAFKTGMTELDYWLSIRVADEITPATVEANPPATQDLENAVFEDRFFADRAFSPSLRLVLADLIRRGELPRGDYLFRHWW</sequence>
<evidence type="ECO:0000313" key="2">
    <source>
        <dbReference type="Proteomes" id="UP001230328"/>
    </source>
</evidence>
<gene>
    <name evidence="1" type="ORF">QF035_008874</name>
</gene>
<comment type="caution">
    <text evidence="1">The sequence shown here is derived from an EMBL/GenBank/DDBJ whole genome shotgun (WGS) entry which is preliminary data.</text>
</comment>
<name>A0ABU0T665_9ACTN</name>
<proteinExistence type="predicted"/>
<keyword evidence="2" id="KW-1185">Reference proteome</keyword>
<organism evidence="1 2">
    <name type="scientific">Streptomyces umbrinus</name>
    <dbReference type="NCBI Taxonomy" id="67370"/>
    <lineage>
        <taxon>Bacteria</taxon>
        <taxon>Bacillati</taxon>
        <taxon>Actinomycetota</taxon>
        <taxon>Actinomycetes</taxon>
        <taxon>Kitasatosporales</taxon>
        <taxon>Streptomycetaceae</taxon>
        <taxon>Streptomyces</taxon>
        <taxon>Streptomyces phaeochromogenes group</taxon>
    </lineage>
</organism>
<dbReference type="EMBL" id="JAUSZI010000002">
    <property type="protein sequence ID" value="MDQ1031292.1"/>
    <property type="molecule type" value="Genomic_DNA"/>
</dbReference>
<evidence type="ECO:0000313" key="1">
    <source>
        <dbReference type="EMBL" id="MDQ1031292.1"/>
    </source>
</evidence>
<protein>
    <submittedName>
        <fullName evidence="1">Uncharacterized protein</fullName>
    </submittedName>
</protein>
<accession>A0ABU0T665</accession>
<dbReference type="Proteomes" id="UP001230328">
    <property type="component" value="Unassembled WGS sequence"/>
</dbReference>